<comment type="caution">
    <text evidence="1">The sequence shown here is derived from an EMBL/GenBank/DDBJ whole genome shotgun (WGS) entry which is preliminary data.</text>
</comment>
<protein>
    <submittedName>
        <fullName evidence="1">Uncharacterized protein</fullName>
    </submittedName>
</protein>
<keyword evidence="2" id="KW-1185">Reference proteome</keyword>
<dbReference type="Proteomes" id="UP001060215">
    <property type="component" value="Chromosome 8"/>
</dbReference>
<sequence length="740" mass="83006">MLPDPVTFQLPQIGNNTDFGGRRSNSPWTRSSERKRQDATNKRLANEVRVRKQGRILFKQTKIVNRPSVTPKLNRSRLNFRSNIAGVVKLVYVLNLRDEHLVHLKRTPFWLMFEAILVNKLDHVEFRKGDDLYWLCEHSTIIAPKSAVAFPRFMKWDVGTLVSAARGVNLSGRVDFQVNVGRLIKEEYEVKFFEMEGVKCGGSVGNANDEFGGGMHEDDFVDMGVDANVEGVDGRICGRNVEKGSSSTRFETPPRDVPRNAGKQVMDVGIHVCYATEKIVELELQISEKDNVVAELRAEVERLRKTNEVQTLHLVGGFGSLMEAKDAEVKKLSNENAELRRAMNVLEDQLAEREVHNVTQAFRNVDVNPEGVNATPGRVVADVTGTLGGVFTVTGDGNPVWDVTPVREQTISVSEMQRGIMAGTEVVVISPTMAEGGRFNVGRNSIMWDVKLKERKGLTLTGFECVGVSGQKRKSTMEPLRSFMSTEVINPRSACRADVIDVDEIDIQPKNSVMWDGQAHGVAVYFTDVKSLVRQTEIRGNVIDAYAVLLNDEQERINEGVDAADKSYFFSSICLDMMKNNNVRSRNRYVLDNLRPAECARFLHFPLCKDSHWTLVVYDTEDGSWKHFNSMRPRSGIVDVHYVEALSLKNIVSEVQRQTIGNDAIDTQDCDTPLESVADCPQQRPESLDCAILVCAVMRQYVRHVEVRRSLHGGNCSVLQAIMVKSFVNDEVRGLKNDVD</sequence>
<evidence type="ECO:0000313" key="2">
    <source>
        <dbReference type="Proteomes" id="UP001060215"/>
    </source>
</evidence>
<accession>A0ACC0GHE5</accession>
<gene>
    <name evidence="1" type="ORF">LOK49_LG09G01660</name>
</gene>
<proteinExistence type="predicted"/>
<dbReference type="EMBL" id="CM045765">
    <property type="protein sequence ID" value="KAI8000274.1"/>
    <property type="molecule type" value="Genomic_DNA"/>
</dbReference>
<name>A0ACC0GHE5_9ERIC</name>
<evidence type="ECO:0000313" key="1">
    <source>
        <dbReference type="EMBL" id="KAI8000274.1"/>
    </source>
</evidence>
<organism evidence="1 2">
    <name type="scientific">Camellia lanceoleosa</name>
    <dbReference type="NCBI Taxonomy" id="1840588"/>
    <lineage>
        <taxon>Eukaryota</taxon>
        <taxon>Viridiplantae</taxon>
        <taxon>Streptophyta</taxon>
        <taxon>Embryophyta</taxon>
        <taxon>Tracheophyta</taxon>
        <taxon>Spermatophyta</taxon>
        <taxon>Magnoliopsida</taxon>
        <taxon>eudicotyledons</taxon>
        <taxon>Gunneridae</taxon>
        <taxon>Pentapetalae</taxon>
        <taxon>asterids</taxon>
        <taxon>Ericales</taxon>
        <taxon>Theaceae</taxon>
        <taxon>Camellia</taxon>
    </lineage>
</organism>
<reference evidence="1 2" key="1">
    <citation type="journal article" date="2022" name="Plant J.">
        <title>Chromosome-level genome of Camellia lanceoleosa provides a valuable resource for understanding genome evolution and self-incompatibility.</title>
        <authorList>
            <person name="Gong W."/>
            <person name="Xiao S."/>
            <person name="Wang L."/>
            <person name="Liao Z."/>
            <person name="Chang Y."/>
            <person name="Mo W."/>
            <person name="Hu G."/>
            <person name="Li W."/>
            <person name="Zhao G."/>
            <person name="Zhu H."/>
            <person name="Hu X."/>
            <person name="Ji K."/>
            <person name="Xiang X."/>
            <person name="Song Q."/>
            <person name="Yuan D."/>
            <person name="Jin S."/>
            <person name="Zhang L."/>
        </authorList>
    </citation>
    <scope>NUCLEOTIDE SEQUENCE [LARGE SCALE GENOMIC DNA]</scope>
    <source>
        <strain evidence="1">SQ_2022a</strain>
    </source>
</reference>